<proteinExistence type="predicted"/>
<dbReference type="Proteomes" id="UP001320706">
    <property type="component" value="Unassembled WGS sequence"/>
</dbReference>
<gene>
    <name evidence="1" type="ORF">M8818_006036</name>
</gene>
<evidence type="ECO:0000313" key="2">
    <source>
        <dbReference type="Proteomes" id="UP001320706"/>
    </source>
</evidence>
<accession>A0ACC3S7F2</accession>
<name>A0ACC3S7F2_9PEZI</name>
<protein>
    <submittedName>
        <fullName evidence="1">Uncharacterized protein</fullName>
    </submittedName>
</protein>
<evidence type="ECO:0000313" key="1">
    <source>
        <dbReference type="EMBL" id="KAK8200721.1"/>
    </source>
</evidence>
<dbReference type="EMBL" id="JAMKPW020000038">
    <property type="protein sequence ID" value="KAK8200721.1"/>
    <property type="molecule type" value="Genomic_DNA"/>
</dbReference>
<sequence length="430" mass="47648">MSSPPLSLRVIGHNAGTSMDGLDLVHVHFTQESPDKPLKCELLRYGEIDMPKPLKRKVMHLIKTNTTSPEEISVVNVRLGEFFASAIKQFAQEQGFSLKDDVDIIAGQGQTIWHLPLPELFPGRDVSRAHLDMAEISTIAAETGITTMGNFRVSDFALGRQGCPLFAAFDSLWVNHPTKTRAVQNIGGIANFSVSAAGGDATKCFDFDTGPGNVFIDAAVRYFTNGEREYDKNGEMGAKGKVRQDVVDEWLQHPYFTHDIPKTTGRETFGDDTADKICEKMIKEGATPEDCVATITRITAQSLVEHYQRYAPKPLDEIYMGGGGSRNPNIVNYLREQLPNTYITTIDELGVPLGAKEALGFAFLGCEGFVGRPVMVPQHVESQREGVIGHIQPGDNHFKLRKNVVRFWGDWPEDNVKPTTKMEFSSRFAQ</sequence>
<organism evidence="1 2">
    <name type="scientific">Zalaria obscura</name>
    <dbReference type="NCBI Taxonomy" id="2024903"/>
    <lineage>
        <taxon>Eukaryota</taxon>
        <taxon>Fungi</taxon>
        <taxon>Dikarya</taxon>
        <taxon>Ascomycota</taxon>
        <taxon>Pezizomycotina</taxon>
        <taxon>Dothideomycetes</taxon>
        <taxon>Dothideomycetidae</taxon>
        <taxon>Dothideales</taxon>
        <taxon>Zalariaceae</taxon>
        <taxon>Zalaria</taxon>
    </lineage>
</organism>
<keyword evidence="2" id="KW-1185">Reference proteome</keyword>
<reference evidence="1" key="1">
    <citation type="submission" date="2024-02" db="EMBL/GenBank/DDBJ databases">
        <title>Metagenome Assembled Genome of Zalaria obscura JY119.</title>
        <authorList>
            <person name="Vighnesh L."/>
            <person name="Jagadeeshwari U."/>
            <person name="Venkata Ramana C."/>
            <person name="Sasikala C."/>
        </authorList>
    </citation>
    <scope>NUCLEOTIDE SEQUENCE</scope>
    <source>
        <strain evidence="1">JY119</strain>
    </source>
</reference>
<comment type="caution">
    <text evidence="1">The sequence shown here is derived from an EMBL/GenBank/DDBJ whole genome shotgun (WGS) entry which is preliminary data.</text>
</comment>